<reference evidence="2" key="1">
    <citation type="submission" date="2014-09" db="EMBL/GenBank/DDBJ databases">
        <authorList>
            <person name="Mudge J."/>
            <person name="Ramaraj T."/>
            <person name="Lindquist I.E."/>
            <person name="Bharti A.K."/>
            <person name="Sundararajan A."/>
            <person name="Cameron C.T."/>
            <person name="Woodward J.E."/>
            <person name="May G.D."/>
            <person name="Brubaker C."/>
            <person name="Broadhvest J."/>
            <person name="Wilkins T.A."/>
        </authorList>
    </citation>
    <scope>NUCLEOTIDE SEQUENCE</scope>
    <source>
        <strain evidence="2">cv. AKA8401</strain>
    </source>
</reference>
<sequence>MYQNIIKYHFIELSQSNTRVGSIRTCITLY</sequence>
<protein>
    <submittedName>
        <fullName evidence="1">Uncharacterized protein</fullName>
    </submittedName>
</protein>
<proteinExistence type="predicted"/>
<evidence type="ECO:0000313" key="2">
    <source>
        <dbReference type="Proteomes" id="UP000032142"/>
    </source>
</evidence>
<gene>
    <name evidence="1" type="ORF">F383_32667</name>
</gene>
<dbReference type="EMBL" id="KN434031">
    <property type="protein sequence ID" value="KHG25838.1"/>
    <property type="molecule type" value="Genomic_DNA"/>
</dbReference>
<accession>A0A0B0PH98</accession>
<dbReference type="AlphaFoldDB" id="A0A0B0PH98"/>
<keyword evidence="2" id="KW-1185">Reference proteome</keyword>
<evidence type="ECO:0000313" key="1">
    <source>
        <dbReference type="EMBL" id="KHG25838.1"/>
    </source>
</evidence>
<organism evidence="1 2">
    <name type="scientific">Gossypium arboreum</name>
    <name type="common">Tree cotton</name>
    <name type="synonym">Gossypium nanking</name>
    <dbReference type="NCBI Taxonomy" id="29729"/>
    <lineage>
        <taxon>Eukaryota</taxon>
        <taxon>Viridiplantae</taxon>
        <taxon>Streptophyta</taxon>
        <taxon>Embryophyta</taxon>
        <taxon>Tracheophyta</taxon>
        <taxon>Spermatophyta</taxon>
        <taxon>Magnoliopsida</taxon>
        <taxon>eudicotyledons</taxon>
        <taxon>Gunneridae</taxon>
        <taxon>Pentapetalae</taxon>
        <taxon>rosids</taxon>
        <taxon>malvids</taxon>
        <taxon>Malvales</taxon>
        <taxon>Malvaceae</taxon>
        <taxon>Malvoideae</taxon>
        <taxon>Gossypium</taxon>
    </lineage>
</organism>
<name>A0A0B0PH98_GOSAR</name>
<dbReference type="Proteomes" id="UP000032142">
    <property type="component" value="Unassembled WGS sequence"/>
</dbReference>